<dbReference type="EMBL" id="CP019082">
    <property type="protein sequence ID" value="APW60466.1"/>
    <property type="molecule type" value="Genomic_DNA"/>
</dbReference>
<evidence type="ECO:0000313" key="1">
    <source>
        <dbReference type="EMBL" id="APW60466.1"/>
    </source>
</evidence>
<dbReference type="Proteomes" id="UP000186309">
    <property type="component" value="Chromosome"/>
</dbReference>
<protein>
    <submittedName>
        <fullName evidence="1">Uncharacterized protein</fullName>
    </submittedName>
</protein>
<gene>
    <name evidence="1" type="ORF">BSF38_01936</name>
</gene>
<accession>A0A1U7CNI7</accession>
<sequence>MASSDQFEIDVTAEIINAELLRTGIESLRRIQKRVEREARDLAVEMSIFAGGESDFVVVLDGPFEAEVELFSNDSPRTWLKIIRSVIEGYRESLDDDEIGDDGIGFIVPGPSDN</sequence>
<keyword evidence="2" id="KW-1185">Reference proteome</keyword>
<evidence type="ECO:0000313" key="2">
    <source>
        <dbReference type="Proteomes" id="UP000186309"/>
    </source>
</evidence>
<proteinExistence type="predicted"/>
<name>A0A1U7CNI7_9BACT</name>
<dbReference type="KEGG" id="pbor:BSF38_01936"/>
<organism evidence="1 2">
    <name type="scientific">Paludisphaera borealis</name>
    <dbReference type="NCBI Taxonomy" id="1387353"/>
    <lineage>
        <taxon>Bacteria</taxon>
        <taxon>Pseudomonadati</taxon>
        <taxon>Planctomycetota</taxon>
        <taxon>Planctomycetia</taxon>
        <taxon>Isosphaerales</taxon>
        <taxon>Isosphaeraceae</taxon>
        <taxon>Paludisphaera</taxon>
    </lineage>
</organism>
<dbReference type="AlphaFoldDB" id="A0A1U7CNI7"/>
<reference evidence="2" key="1">
    <citation type="submission" date="2016-12" db="EMBL/GenBank/DDBJ databases">
        <title>Comparative genomics of four Isosphaeraceae planctomycetes: a common pool of plasmids and glycoside hydrolase genes.</title>
        <authorList>
            <person name="Ivanova A."/>
        </authorList>
    </citation>
    <scope>NUCLEOTIDE SEQUENCE [LARGE SCALE GENOMIC DNA]</scope>
    <source>
        <strain evidence="2">PX4</strain>
    </source>
</reference>